<dbReference type="KEGG" id="fit:Fi14EGH31_08350"/>
<keyword evidence="1" id="KW-0812">Transmembrane</keyword>
<name>A0A7I8DZB6_9FIRM</name>
<dbReference type="EMBL" id="AP024085">
    <property type="protein sequence ID" value="BCL57123.1"/>
    <property type="molecule type" value="Genomic_DNA"/>
</dbReference>
<dbReference type="GeneID" id="70579275"/>
<dbReference type="RefSeq" id="WP_022002245.1">
    <property type="nucleotide sequence ID" value="NZ_AP024085.1"/>
</dbReference>
<sequence length="301" mass="34333">MYKKYLRNISMIFLCAFATFVYFKNDDVKTVKKKANMQTVIFKDQDETLIPVSVDIGVKDNKENNIRGVIETMKSKDFTQLGLYPIFNKKLELNALIMESNQLTFDFTNNFKISNNQQALDICEALSYLFCKDGISKINMKIDGKAVSSFENTTIPLSCITPNLGINNFETSTFDLYQTSSVLVYNEKEIAGKTYYIPTTTRIQNTNQTIDQKVSLLLDHFENNTKVETTKKSQLNDGLLSIYLSSRILDNSENISPTLYSRLEKSFLSLPDVSSVHIYINNELIQEDQNVSTSIDNIVQI</sequence>
<evidence type="ECO:0000313" key="3">
    <source>
        <dbReference type="Proteomes" id="UP000593842"/>
    </source>
</evidence>
<feature type="transmembrane region" description="Helical" evidence="1">
    <location>
        <begin position="6"/>
        <end position="23"/>
    </location>
</feature>
<accession>A0A7I8DZB6</accession>
<reference evidence="3" key="1">
    <citation type="submission" date="2020-09" db="EMBL/GenBank/DDBJ databases">
        <title>Complete genome sequencing of Faecalibacillus intestinalis strain 14EGH31.</title>
        <authorList>
            <person name="Sakamoto M."/>
            <person name="Murakami T."/>
            <person name="Mori H."/>
        </authorList>
    </citation>
    <scope>NUCLEOTIDE SEQUENCE [LARGE SCALE GENOMIC DNA]</scope>
    <source>
        <strain evidence="3">14EGH31</strain>
    </source>
</reference>
<proteinExistence type="predicted"/>
<dbReference type="AlphaFoldDB" id="A0A7I8DZB6"/>
<dbReference type="Proteomes" id="UP000593842">
    <property type="component" value="Chromosome"/>
</dbReference>
<evidence type="ECO:0000256" key="1">
    <source>
        <dbReference type="SAM" id="Phobius"/>
    </source>
</evidence>
<keyword evidence="1" id="KW-1133">Transmembrane helix</keyword>
<keyword evidence="1" id="KW-0472">Membrane</keyword>
<evidence type="ECO:0000313" key="2">
    <source>
        <dbReference type="EMBL" id="BCL57123.1"/>
    </source>
</evidence>
<evidence type="ECO:0008006" key="4">
    <source>
        <dbReference type="Google" id="ProtNLM"/>
    </source>
</evidence>
<protein>
    <recommendedName>
        <fullName evidence="4">GerMN domain-containing protein</fullName>
    </recommendedName>
</protein>
<organism evidence="2 3">
    <name type="scientific">Faecalibacillus intestinalis</name>
    <dbReference type="NCBI Taxonomy" id="1982626"/>
    <lineage>
        <taxon>Bacteria</taxon>
        <taxon>Bacillati</taxon>
        <taxon>Bacillota</taxon>
        <taxon>Erysipelotrichia</taxon>
        <taxon>Erysipelotrichales</taxon>
        <taxon>Coprobacillaceae</taxon>
        <taxon>Faecalibacillus</taxon>
    </lineage>
</organism>
<gene>
    <name evidence="2" type="ORF">Fi14EGH31_08350</name>
</gene>